<keyword evidence="7 14" id="KW-0418">Kinase</keyword>
<dbReference type="Gene3D" id="3.30.565.10">
    <property type="entry name" value="Histidine kinase-like ATPase, C-terminal domain"/>
    <property type="match status" value="1"/>
</dbReference>
<dbReference type="EMBL" id="LMWN01000024">
    <property type="protein sequence ID" value="KUN04844.1"/>
    <property type="molecule type" value="Genomic_DNA"/>
</dbReference>
<evidence type="ECO:0000313" key="15">
    <source>
        <dbReference type="Proteomes" id="UP000053127"/>
    </source>
</evidence>
<dbReference type="OrthoDB" id="9786919at2"/>
<evidence type="ECO:0000256" key="2">
    <source>
        <dbReference type="ARBA" id="ARBA00004236"/>
    </source>
</evidence>
<evidence type="ECO:0000256" key="1">
    <source>
        <dbReference type="ARBA" id="ARBA00000085"/>
    </source>
</evidence>
<dbReference type="Gene3D" id="1.10.287.130">
    <property type="match status" value="1"/>
</dbReference>
<gene>
    <name evidence="14" type="ORF">AQI95_18340</name>
</gene>
<dbReference type="PANTHER" id="PTHR45436">
    <property type="entry name" value="SENSOR HISTIDINE KINASE YKOH"/>
    <property type="match status" value="1"/>
</dbReference>
<evidence type="ECO:0000256" key="11">
    <source>
        <dbReference type="SAM" id="MobiDB-lite"/>
    </source>
</evidence>
<keyword evidence="8" id="KW-1133">Transmembrane helix</keyword>
<keyword evidence="10" id="KW-0472">Membrane</keyword>
<proteinExistence type="predicted"/>
<dbReference type="InterPro" id="IPR003661">
    <property type="entry name" value="HisK_dim/P_dom"/>
</dbReference>
<dbReference type="Gene3D" id="6.10.340.10">
    <property type="match status" value="1"/>
</dbReference>
<dbReference type="RefSeq" id="WP_067124291.1">
    <property type="nucleotide sequence ID" value="NZ_KQ948212.1"/>
</dbReference>
<dbReference type="GO" id="GO:0000155">
    <property type="term" value="F:phosphorelay sensor kinase activity"/>
    <property type="evidence" value="ECO:0007669"/>
    <property type="project" value="InterPro"/>
</dbReference>
<dbReference type="PROSITE" id="PS50109">
    <property type="entry name" value="HIS_KIN"/>
    <property type="match status" value="1"/>
</dbReference>
<evidence type="ECO:0000256" key="3">
    <source>
        <dbReference type="ARBA" id="ARBA00012438"/>
    </source>
</evidence>
<organism evidence="14 15">
    <name type="scientific">Streptomyces yokosukanensis</name>
    <dbReference type="NCBI Taxonomy" id="67386"/>
    <lineage>
        <taxon>Bacteria</taxon>
        <taxon>Bacillati</taxon>
        <taxon>Actinomycetota</taxon>
        <taxon>Actinomycetes</taxon>
        <taxon>Kitasatosporales</taxon>
        <taxon>Streptomycetaceae</taxon>
        <taxon>Streptomyces</taxon>
    </lineage>
</organism>
<dbReference type="InterPro" id="IPR004358">
    <property type="entry name" value="Sig_transdc_His_kin-like_C"/>
</dbReference>
<dbReference type="STRING" id="67386.AQI95_18340"/>
<dbReference type="EC" id="2.7.13.3" evidence="3"/>
<dbReference type="InterPro" id="IPR050428">
    <property type="entry name" value="TCS_sensor_his_kinase"/>
</dbReference>
<evidence type="ECO:0000256" key="10">
    <source>
        <dbReference type="ARBA" id="ARBA00023136"/>
    </source>
</evidence>
<dbReference type="InterPro" id="IPR036890">
    <property type="entry name" value="HATPase_C_sf"/>
</dbReference>
<evidence type="ECO:0000259" key="12">
    <source>
        <dbReference type="PROSITE" id="PS50109"/>
    </source>
</evidence>
<dbReference type="InterPro" id="IPR003594">
    <property type="entry name" value="HATPase_dom"/>
</dbReference>
<dbReference type="AlphaFoldDB" id="A0A117Q288"/>
<keyword evidence="4" id="KW-0597">Phosphoprotein</keyword>
<dbReference type="PROSITE" id="PS50885">
    <property type="entry name" value="HAMP"/>
    <property type="match status" value="1"/>
</dbReference>
<comment type="caution">
    <text evidence="14">The sequence shown here is derived from an EMBL/GenBank/DDBJ whole genome shotgun (WGS) entry which is preliminary data.</text>
</comment>
<dbReference type="CDD" id="cd00082">
    <property type="entry name" value="HisKA"/>
    <property type="match status" value="1"/>
</dbReference>
<dbReference type="SMART" id="SM00304">
    <property type="entry name" value="HAMP"/>
    <property type="match status" value="1"/>
</dbReference>
<accession>A0A117Q288</accession>
<evidence type="ECO:0000256" key="5">
    <source>
        <dbReference type="ARBA" id="ARBA00022679"/>
    </source>
</evidence>
<reference evidence="14 15" key="1">
    <citation type="submission" date="2015-10" db="EMBL/GenBank/DDBJ databases">
        <title>Draft genome sequence of Streptomyces yokosukanensis DSM 40224, type strain for the species Streptomyces yokosukanensis.</title>
        <authorList>
            <person name="Ruckert C."/>
            <person name="Winkler A."/>
            <person name="Kalinowski J."/>
            <person name="Kampfer P."/>
            <person name="Glaeser S."/>
        </authorList>
    </citation>
    <scope>NUCLEOTIDE SEQUENCE [LARGE SCALE GENOMIC DNA]</scope>
    <source>
        <strain evidence="14 15">DSM 40224</strain>
    </source>
</reference>
<dbReference type="SMART" id="SM00387">
    <property type="entry name" value="HATPase_c"/>
    <property type="match status" value="1"/>
</dbReference>
<dbReference type="FunFam" id="1.10.287.130:FF:000001">
    <property type="entry name" value="Two-component sensor histidine kinase"/>
    <property type="match status" value="1"/>
</dbReference>
<dbReference type="SUPFAM" id="SSF55874">
    <property type="entry name" value="ATPase domain of HSP90 chaperone/DNA topoisomerase II/histidine kinase"/>
    <property type="match status" value="1"/>
</dbReference>
<dbReference type="CDD" id="cd00075">
    <property type="entry name" value="HATPase"/>
    <property type="match status" value="1"/>
</dbReference>
<dbReference type="Pfam" id="PF02518">
    <property type="entry name" value="HATPase_c"/>
    <property type="match status" value="1"/>
</dbReference>
<dbReference type="SUPFAM" id="SSF47384">
    <property type="entry name" value="Homodimeric domain of signal transducing histidine kinase"/>
    <property type="match status" value="1"/>
</dbReference>
<dbReference type="InterPro" id="IPR003660">
    <property type="entry name" value="HAMP_dom"/>
</dbReference>
<evidence type="ECO:0000256" key="4">
    <source>
        <dbReference type="ARBA" id="ARBA00022553"/>
    </source>
</evidence>
<evidence type="ECO:0000313" key="14">
    <source>
        <dbReference type="EMBL" id="KUN04844.1"/>
    </source>
</evidence>
<dbReference type="Pfam" id="PF00512">
    <property type="entry name" value="HisKA"/>
    <property type="match status" value="1"/>
</dbReference>
<dbReference type="InterPro" id="IPR005467">
    <property type="entry name" value="His_kinase_dom"/>
</dbReference>
<dbReference type="Pfam" id="PF00672">
    <property type="entry name" value="HAMP"/>
    <property type="match status" value="1"/>
</dbReference>
<sequence>MTRRGPRPLRTRLPLLLATVLAGVCGALGLTTALAQHAYLTGELDGRVNDAAVSGVTAAARHPGRPDDLAFLGTGGHPSGLLAARLDTGGHVLAGAVVRRDDGPSPLGAAQRSALTGVPDDGTVHTRTVPGLGAYRVTALDASGIRVLAGLPLDDVRHTLRALVRIEAAATAGALVLAGGCCVLAVRRGLRPLGRVAAAADQVARAPLGPKGPTGLARVPAPDADPGTEAGRVGAALNRMIDEVEASLGERRRGEERMRRFIADAGHELRTPLASIAGYAELMNRGARPDTADLAWRRIGAESARMTGLVEDLLLLARLAEGRPPQAAETDLALLVAEAVRQARTAGADHVWRVELPLDPPLRVTGDGPRLRQAVSALLANARMHTPPGTTVTVSLATTAARHTLRVRDDGPGIPRDLLPAVFDPFTRADPSRTRAGLGGGGSGLGLAVAAAIVHAHGGAVRVDSVPGRTEFTVDFPATGPSLPSAHPAPEHPPTASHPLGSSA</sequence>
<dbReference type="PRINTS" id="PR00344">
    <property type="entry name" value="BCTRLSENSOR"/>
</dbReference>
<evidence type="ECO:0000256" key="6">
    <source>
        <dbReference type="ARBA" id="ARBA00022692"/>
    </source>
</evidence>
<evidence type="ECO:0000259" key="13">
    <source>
        <dbReference type="PROSITE" id="PS50885"/>
    </source>
</evidence>
<feature type="region of interest" description="Disordered" evidence="11">
    <location>
        <begin position="475"/>
        <end position="504"/>
    </location>
</feature>
<keyword evidence="6" id="KW-0812">Transmembrane</keyword>
<dbReference type="PANTHER" id="PTHR45436:SF5">
    <property type="entry name" value="SENSOR HISTIDINE KINASE TRCS"/>
    <property type="match status" value="1"/>
</dbReference>
<feature type="domain" description="HAMP" evidence="13">
    <location>
        <begin position="187"/>
        <end position="249"/>
    </location>
</feature>
<protein>
    <recommendedName>
        <fullName evidence="3">histidine kinase</fullName>
        <ecNumber evidence="3">2.7.13.3</ecNumber>
    </recommendedName>
</protein>
<keyword evidence="5" id="KW-0808">Transferase</keyword>
<keyword evidence="9" id="KW-0902">Two-component regulatory system</keyword>
<comment type="catalytic activity">
    <reaction evidence="1">
        <text>ATP + protein L-histidine = ADP + protein N-phospho-L-histidine.</text>
        <dbReference type="EC" id="2.7.13.3"/>
    </reaction>
</comment>
<dbReference type="InterPro" id="IPR036097">
    <property type="entry name" value="HisK_dim/P_sf"/>
</dbReference>
<evidence type="ECO:0000256" key="8">
    <source>
        <dbReference type="ARBA" id="ARBA00022989"/>
    </source>
</evidence>
<keyword evidence="15" id="KW-1185">Reference proteome</keyword>
<comment type="subcellular location">
    <subcellularLocation>
        <location evidence="2">Cell membrane</location>
    </subcellularLocation>
</comment>
<evidence type="ECO:0000256" key="9">
    <source>
        <dbReference type="ARBA" id="ARBA00023012"/>
    </source>
</evidence>
<evidence type="ECO:0000256" key="7">
    <source>
        <dbReference type="ARBA" id="ARBA00022777"/>
    </source>
</evidence>
<dbReference type="SMART" id="SM00388">
    <property type="entry name" value="HisKA"/>
    <property type="match status" value="1"/>
</dbReference>
<dbReference type="GO" id="GO:0005886">
    <property type="term" value="C:plasma membrane"/>
    <property type="evidence" value="ECO:0007669"/>
    <property type="project" value="UniProtKB-SubCell"/>
</dbReference>
<name>A0A117Q288_9ACTN</name>
<feature type="domain" description="Histidine kinase" evidence="12">
    <location>
        <begin position="264"/>
        <end position="480"/>
    </location>
</feature>
<dbReference type="Proteomes" id="UP000053127">
    <property type="component" value="Unassembled WGS sequence"/>
</dbReference>